<evidence type="ECO:0000256" key="1">
    <source>
        <dbReference type="ARBA" id="ARBA00007801"/>
    </source>
</evidence>
<dbReference type="PRINTS" id="PR00420">
    <property type="entry name" value="RNGMNOXGNASE"/>
</dbReference>
<dbReference type="PANTHER" id="PTHR43004:SF5">
    <property type="entry name" value="FAD-BINDING DOMAIN-CONTAINING PROTEIN"/>
    <property type="match status" value="1"/>
</dbReference>
<accession>A0A6A5ZNB8</accession>
<proteinExistence type="inferred from homology"/>
<dbReference type="PANTHER" id="PTHR43004">
    <property type="entry name" value="TRK SYSTEM POTASSIUM UPTAKE PROTEIN"/>
    <property type="match status" value="1"/>
</dbReference>
<keyword evidence="4" id="KW-0560">Oxidoreductase</keyword>
<evidence type="ECO:0000259" key="5">
    <source>
        <dbReference type="Pfam" id="PF01494"/>
    </source>
</evidence>
<feature type="domain" description="FAD-binding" evidence="5">
    <location>
        <begin position="8"/>
        <end position="363"/>
    </location>
</feature>
<dbReference type="InterPro" id="IPR002938">
    <property type="entry name" value="FAD-bd"/>
</dbReference>
<reference evidence="7" key="1">
    <citation type="journal article" date="2020" name="Stud. Mycol.">
        <title>101 Dothideomycetes genomes: a test case for predicting lifestyles and emergence of pathogens.</title>
        <authorList>
            <person name="Haridas S."/>
            <person name="Albert R."/>
            <person name="Binder M."/>
            <person name="Bloem J."/>
            <person name="Labutti K."/>
            <person name="Salamov A."/>
            <person name="Andreopoulos B."/>
            <person name="Baker S."/>
            <person name="Barry K."/>
            <person name="Bills G."/>
            <person name="Bluhm B."/>
            <person name="Cannon C."/>
            <person name="Castanera R."/>
            <person name="Culley D."/>
            <person name="Daum C."/>
            <person name="Ezra D."/>
            <person name="Gonzalez J."/>
            <person name="Henrissat B."/>
            <person name="Kuo A."/>
            <person name="Liang C."/>
            <person name="Lipzen A."/>
            <person name="Lutzoni F."/>
            <person name="Magnuson J."/>
            <person name="Mondo S."/>
            <person name="Nolan M."/>
            <person name="Ohm R."/>
            <person name="Pangilinan J."/>
            <person name="Park H.-J."/>
            <person name="Ramirez L."/>
            <person name="Alfaro M."/>
            <person name="Sun H."/>
            <person name="Tritt A."/>
            <person name="Yoshinaga Y."/>
            <person name="Zwiers L.-H."/>
            <person name="Turgeon B."/>
            <person name="Goodwin S."/>
            <person name="Spatafora J."/>
            <person name="Crous P."/>
            <person name="Grigoriev I."/>
        </authorList>
    </citation>
    <scope>NUCLEOTIDE SEQUENCE</scope>
    <source>
        <strain evidence="7">CBS 627.86</strain>
    </source>
</reference>
<dbReference type="AlphaFoldDB" id="A0A6A5ZNB8"/>
<dbReference type="InterPro" id="IPR036249">
    <property type="entry name" value="Thioredoxin-like_sf"/>
</dbReference>
<gene>
    <name evidence="7" type="ORF">BDV96DRAFT_640545</name>
</gene>
<dbReference type="InterPro" id="IPR050641">
    <property type="entry name" value="RIFMO-like"/>
</dbReference>
<keyword evidence="2" id="KW-0285">Flavoprotein</keyword>
<dbReference type="Proteomes" id="UP000799770">
    <property type="component" value="Unassembled WGS sequence"/>
</dbReference>
<dbReference type="SUPFAM" id="SSF51905">
    <property type="entry name" value="FAD/NAD(P)-binding domain"/>
    <property type="match status" value="1"/>
</dbReference>
<dbReference type="OrthoDB" id="1716816at2759"/>
<dbReference type="InterPro" id="IPR036188">
    <property type="entry name" value="FAD/NAD-bd_sf"/>
</dbReference>
<dbReference type="Pfam" id="PF01494">
    <property type="entry name" value="FAD_binding_3"/>
    <property type="match status" value="1"/>
</dbReference>
<name>A0A6A5ZNB8_9PLEO</name>
<evidence type="ECO:0000313" key="7">
    <source>
        <dbReference type="EMBL" id="KAF2121142.1"/>
    </source>
</evidence>
<organism evidence="7 8">
    <name type="scientific">Lophiotrema nucula</name>
    <dbReference type="NCBI Taxonomy" id="690887"/>
    <lineage>
        <taxon>Eukaryota</taxon>
        <taxon>Fungi</taxon>
        <taxon>Dikarya</taxon>
        <taxon>Ascomycota</taxon>
        <taxon>Pezizomycotina</taxon>
        <taxon>Dothideomycetes</taxon>
        <taxon>Pleosporomycetidae</taxon>
        <taxon>Pleosporales</taxon>
        <taxon>Lophiotremataceae</taxon>
        <taxon>Lophiotrema</taxon>
    </lineage>
</organism>
<dbReference type="Gene3D" id="3.30.9.10">
    <property type="entry name" value="D-Amino Acid Oxidase, subunit A, domain 2"/>
    <property type="match status" value="1"/>
</dbReference>
<sequence>MAEKPQTTDVFICGGGPVGLLLAYSLARQGVQSLVVERYQRELQEKHGRATSLYPRSLELLEREDLFDQLAQVGFFARNSITYKDGQVVPDRGWQILWKHFKESFHSYVLNIRQKYSEDIFRASYEALGYRVQFGWELSSYEIDTKLEDGHNVTARIKSLETGEEKVVRCKYLVGADGGNSTVRQLSQIPMEGEKSGFKWIRIDGKFNTNMPYPDIGIGSIETETHGNVLWVRLDHDAHRIGYALSPKLYEKYGDNITEDQAKYEANEAMKPYTLEIERVDWMTCYGIGQRVAKQFLSDDFVLLAGDAGHTHSSGFAQGMNTGIHDATNVSWKLAGIVKGFYDPVVLQSFEDERRPTAQQLIEIDKSAAAAISGIVPAKYASVAAESSPDEAMRVIVEETAPFTAGLGIRYKDSIFNKPQQRKIMRAQGTRAPDVLLQKPGAQLRTRLYEINKSPGRWTVLVFAGSSALTKDALSQLRGDLALRSSFAQKYSPLLDFLTVVHGGAPSAWIALGGPAFGKMLLDPDGSAHDEYGIAVEAGGLVVLRPDTVIGFAADLKDVQEVDKYFAGFCKQSSL</sequence>
<dbReference type="InterPro" id="IPR012941">
    <property type="entry name" value="Phe_hydrox_C_dim_dom"/>
</dbReference>
<dbReference type="GO" id="GO:0071949">
    <property type="term" value="F:FAD binding"/>
    <property type="evidence" value="ECO:0007669"/>
    <property type="project" value="InterPro"/>
</dbReference>
<dbReference type="Gene3D" id="3.40.30.20">
    <property type="match status" value="1"/>
</dbReference>
<dbReference type="GO" id="GO:0016709">
    <property type="term" value="F:oxidoreductase activity, acting on paired donors, with incorporation or reduction of molecular oxygen, NAD(P)H as one donor, and incorporation of one atom of oxygen"/>
    <property type="evidence" value="ECO:0007669"/>
    <property type="project" value="UniProtKB-ARBA"/>
</dbReference>
<keyword evidence="8" id="KW-1185">Reference proteome</keyword>
<evidence type="ECO:0000256" key="3">
    <source>
        <dbReference type="ARBA" id="ARBA00022827"/>
    </source>
</evidence>
<dbReference type="Pfam" id="PF07976">
    <property type="entry name" value="Phe_hydrox_dim"/>
    <property type="match status" value="1"/>
</dbReference>
<dbReference type="SUPFAM" id="SSF52833">
    <property type="entry name" value="Thioredoxin-like"/>
    <property type="match status" value="1"/>
</dbReference>
<dbReference type="SUPFAM" id="SSF54373">
    <property type="entry name" value="FAD-linked reductases, C-terminal domain"/>
    <property type="match status" value="1"/>
</dbReference>
<dbReference type="InterPro" id="IPR038220">
    <property type="entry name" value="PHOX_C_sf"/>
</dbReference>
<dbReference type="Gene3D" id="3.50.50.60">
    <property type="entry name" value="FAD/NAD(P)-binding domain"/>
    <property type="match status" value="1"/>
</dbReference>
<evidence type="ECO:0000313" key="8">
    <source>
        <dbReference type="Proteomes" id="UP000799770"/>
    </source>
</evidence>
<comment type="similarity">
    <text evidence="1">Belongs to the PheA/TfdB FAD monooxygenase family.</text>
</comment>
<evidence type="ECO:0000256" key="4">
    <source>
        <dbReference type="ARBA" id="ARBA00023002"/>
    </source>
</evidence>
<dbReference type="EMBL" id="ML977312">
    <property type="protein sequence ID" value="KAF2121142.1"/>
    <property type="molecule type" value="Genomic_DNA"/>
</dbReference>
<feature type="domain" description="Phenol hydroxylase-like C-terminal dimerisation" evidence="6">
    <location>
        <begin position="525"/>
        <end position="573"/>
    </location>
</feature>
<evidence type="ECO:0000259" key="6">
    <source>
        <dbReference type="Pfam" id="PF07976"/>
    </source>
</evidence>
<protein>
    <submittedName>
        <fullName evidence="7">FAD binding domain-containing protein</fullName>
    </submittedName>
</protein>
<keyword evidence="3" id="KW-0274">FAD</keyword>
<evidence type="ECO:0000256" key="2">
    <source>
        <dbReference type="ARBA" id="ARBA00022630"/>
    </source>
</evidence>